<evidence type="ECO:0000256" key="2">
    <source>
        <dbReference type="ARBA" id="ARBA00012052"/>
    </source>
</evidence>
<evidence type="ECO:0000313" key="13">
    <source>
        <dbReference type="Proteomes" id="UP000824044"/>
    </source>
</evidence>
<feature type="active site" evidence="9">
    <location>
        <position position="135"/>
    </location>
</feature>
<comment type="caution">
    <text evidence="12">The sequence shown here is derived from an EMBL/GenBank/DDBJ whole genome shotgun (WGS) entry which is preliminary data.</text>
</comment>
<dbReference type="InterPro" id="IPR036554">
    <property type="entry name" value="GHMP_kinase_C_sf"/>
</dbReference>
<organism evidence="12 13">
    <name type="scientific">Candidatus Gallimonas intestinigallinarum</name>
    <dbReference type="NCBI Taxonomy" id="2838604"/>
    <lineage>
        <taxon>Bacteria</taxon>
        <taxon>Bacillati</taxon>
        <taxon>Bacillota</taxon>
        <taxon>Clostridia</taxon>
        <taxon>Candidatus Gallimonas</taxon>
    </lineage>
</organism>
<name>A0A9D2IWL4_9FIRM</name>
<dbReference type="InterPro" id="IPR020568">
    <property type="entry name" value="Ribosomal_Su5_D2-typ_SF"/>
</dbReference>
<dbReference type="GO" id="GO:0005524">
    <property type="term" value="F:ATP binding"/>
    <property type="evidence" value="ECO:0007669"/>
    <property type="project" value="UniProtKB-UniRule"/>
</dbReference>
<keyword evidence="7 9" id="KW-0067">ATP-binding</keyword>
<dbReference type="EMBL" id="DXBS01000121">
    <property type="protein sequence ID" value="HIZ25112.1"/>
    <property type="molecule type" value="Genomic_DNA"/>
</dbReference>
<dbReference type="GO" id="GO:0050515">
    <property type="term" value="F:4-(cytidine 5'-diphospho)-2-C-methyl-D-erythritol kinase activity"/>
    <property type="evidence" value="ECO:0007669"/>
    <property type="project" value="UniProtKB-UniRule"/>
</dbReference>
<evidence type="ECO:0000256" key="4">
    <source>
        <dbReference type="ARBA" id="ARBA00022679"/>
    </source>
</evidence>
<dbReference type="PANTHER" id="PTHR43527:SF2">
    <property type="entry name" value="4-DIPHOSPHOCYTIDYL-2-C-METHYL-D-ERYTHRITOL KINASE, CHLOROPLASTIC"/>
    <property type="match status" value="1"/>
</dbReference>
<comment type="caution">
    <text evidence="9">Lacks conserved residue(s) required for the propagation of feature annotation.</text>
</comment>
<evidence type="ECO:0000259" key="10">
    <source>
        <dbReference type="Pfam" id="PF00288"/>
    </source>
</evidence>
<comment type="similarity">
    <text evidence="1 9">Belongs to the GHMP kinase family. IspE subfamily.</text>
</comment>
<dbReference type="Proteomes" id="UP000824044">
    <property type="component" value="Unassembled WGS sequence"/>
</dbReference>
<evidence type="ECO:0000259" key="11">
    <source>
        <dbReference type="Pfam" id="PF08544"/>
    </source>
</evidence>
<dbReference type="Gene3D" id="3.30.230.10">
    <property type="match status" value="1"/>
</dbReference>
<keyword evidence="9" id="KW-0414">Isoprene biosynthesis</keyword>
<reference evidence="12" key="2">
    <citation type="submission" date="2021-04" db="EMBL/GenBank/DDBJ databases">
        <authorList>
            <person name="Gilroy R."/>
        </authorList>
    </citation>
    <scope>NUCLEOTIDE SEQUENCE</scope>
    <source>
        <strain evidence="12">CHK33-5263</strain>
    </source>
</reference>
<protein>
    <recommendedName>
        <fullName evidence="3 9">4-diphosphocytidyl-2-C-methyl-D-erythritol kinase</fullName>
        <shortName evidence="9">CMK</shortName>
        <ecNumber evidence="2 9">2.7.1.148</ecNumber>
    </recommendedName>
    <alternativeName>
        <fullName evidence="8 9">4-(cytidine-5'-diphospho)-2-C-methyl-D-erythritol kinase</fullName>
    </alternativeName>
</protein>
<proteinExistence type="inferred from homology"/>
<dbReference type="HAMAP" id="MF_00061">
    <property type="entry name" value="IspE"/>
    <property type="match status" value="1"/>
</dbReference>
<accession>A0A9D2IWL4</accession>
<comment type="function">
    <text evidence="9">Catalyzes the phosphorylation of the position 2 hydroxy group of 4-diphosphocytidyl-2C-methyl-D-erythritol.</text>
</comment>
<dbReference type="PANTHER" id="PTHR43527">
    <property type="entry name" value="4-DIPHOSPHOCYTIDYL-2-C-METHYL-D-ERYTHRITOL KINASE, CHLOROPLASTIC"/>
    <property type="match status" value="1"/>
</dbReference>
<dbReference type="InterPro" id="IPR014721">
    <property type="entry name" value="Ribsml_uS5_D2-typ_fold_subgr"/>
</dbReference>
<dbReference type="Gene3D" id="3.30.70.890">
    <property type="entry name" value="GHMP kinase, C-terminal domain"/>
    <property type="match status" value="1"/>
</dbReference>
<dbReference type="InterPro" id="IPR004424">
    <property type="entry name" value="IspE"/>
</dbReference>
<keyword evidence="4 9" id="KW-0808">Transferase</keyword>
<dbReference type="SUPFAM" id="SSF55060">
    <property type="entry name" value="GHMP Kinase, C-terminal domain"/>
    <property type="match status" value="1"/>
</dbReference>
<sequence length="297" mass="31027">MEQVAVNAYGKVNFTLDVVGSADGYHLIDSLVCTIGLYDRVQARPRSDGEVHVTMHGMPYVLPPEKNNAHRAAAAFVATFGTRGADISIDKHIPVGGGLGGSSADAAGVLRALSGLFHVRDMAALKALADGLGSDTGYLLTGGCARITGRGERVTPVSGMAPLWLLLICPGRGVSAGACYAQYDALGKTYPPQTGHALRLLQEEGTMSAAHLFSNALTEGATVCNGAVGRALEEARRLSPIAGMSGSGSTCYAVFENKQACLAARKAYRGRFRTFCVRTLPAQIHRGALAHGRGAKE</sequence>
<comment type="catalytic activity">
    <reaction evidence="9">
        <text>4-CDP-2-C-methyl-D-erythritol + ATP = 4-CDP-2-C-methyl-D-erythritol 2-phosphate + ADP + H(+)</text>
        <dbReference type="Rhea" id="RHEA:18437"/>
        <dbReference type="ChEBI" id="CHEBI:15378"/>
        <dbReference type="ChEBI" id="CHEBI:30616"/>
        <dbReference type="ChEBI" id="CHEBI:57823"/>
        <dbReference type="ChEBI" id="CHEBI:57919"/>
        <dbReference type="ChEBI" id="CHEBI:456216"/>
        <dbReference type="EC" id="2.7.1.148"/>
    </reaction>
</comment>
<evidence type="ECO:0000256" key="7">
    <source>
        <dbReference type="ARBA" id="ARBA00022840"/>
    </source>
</evidence>
<evidence type="ECO:0000256" key="1">
    <source>
        <dbReference type="ARBA" id="ARBA00009684"/>
    </source>
</evidence>
<dbReference type="GO" id="GO:0016114">
    <property type="term" value="P:terpenoid biosynthetic process"/>
    <property type="evidence" value="ECO:0007669"/>
    <property type="project" value="UniProtKB-UniRule"/>
</dbReference>
<evidence type="ECO:0000313" key="12">
    <source>
        <dbReference type="EMBL" id="HIZ25112.1"/>
    </source>
</evidence>
<dbReference type="PIRSF" id="PIRSF010376">
    <property type="entry name" value="IspE"/>
    <property type="match status" value="1"/>
</dbReference>
<keyword evidence="5 9" id="KW-0547">Nucleotide-binding</keyword>
<dbReference type="Pfam" id="PF08544">
    <property type="entry name" value="GHMP_kinases_C"/>
    <property type="match status" value="1"/>
</dbReference>
<feature type="domain" description="GHMP kinase N-terminal" evidence="10">
    <location>
        <begin position="69"/>
        <end position="119"/>
    </location>
</feature>
<feature type="domain" description="GHMP kinase C-terminal" evidence="11">
    <location>
        <begin position="211"/>
        <end position="260"/>
    </location>
</feature>
<dbReference type="SUPFAM" id="SSF54211">
    <property type="entry name" value="Ribosomal protein S5 domain 2-like"/>
    <property type="match status" value="1"/>
</dbReference>
<feature type="active site" evidence="9">
    <location>
        <position position="11"/>
    </location>
</feature>
<keyword evidence="6 9" id="KW-0418">Kinase</keyword>
<dbReference type="GO" id="GO:0019288">
    <property type="term" value="P:isopentenyl diphosphate biosynthetic process, methylerythritol 4-phosphate pathway"/>
    <property type="evidence" value="ECO:0007669"/>
    <property type="project" value="UniProtKB-UniRule"/>
</dbReference>
<evidence type="ECO:0000256" key="9">
    <source>
        <dbReference type="HAMAP-Rule" id="MF_00061"/>
    </source>
</evidence>
<dbReference type="Pfam" id="PF00288">
    <property type="entry name" value="GHMP_kinases_N"/>
    <property type="match status" value="1"/>
</dbReference>
<gene>
    <name evidence="9 12" type="primary">ispE</name>
    <name evidence="12" type="ORF">H9812_06560</name>
</gene>
<dbReference type="InterPro" id="IPR006204">
    <property type="entry name" value="GHMP_kinase_N_dom"/>
</dbReference>
<dbReference type="NCBIfam" id="TIGR00154">
    <property type="entry name" value="ispE"/>
    <property type="match status" value="1"/>
</dbReference>
<dbReference type="AlphaFoldDB" id="A0A9D2IWL4"/>
<comment type="pathway">
    <text evidence="9">Isoprenoid biosynthesis; isopentenyl diphosphate biosynthesis via DXP pathway; isopentenyl diphosphate from 1-deoxy-D-xylulose 5-phosphate: step 3/6.</text>
</comment>
<evidence type="ECO:0000256" key="5">
    <source>
        <dbReference type="ARBA" id="ARBA00022741"/>
    </source>
</evidence>
<evidence type="ECO:0000256" key="8">
    <source>
        <dbReference type="ARBA" id="ARBA00032554"/>
    </source>
</evidence>
<evidence type="ECO:0000256" key="3">
    <source>
        <dbReference type="ARBA" id="ARBA00017473"/>
    </source>
</evidence>
<dbReference type="EC" id="2.7.1.148" evidence="2 9"/>
<evidence type="ECO:0000256" key="6">
    <source>
        <dbReference type="ARBA" id="ARBA00022777"/>
    </source>
</evidence>
<reference evidence="12" key="1">
    <citation type="journal article" date="2021" name="PeerJ">
        <title>Extensive microbial diversity within the chicken gut microbiome revealed by metagenomics and culture.</title>
        <authorList>
            <person name="Gilroy R."/>
            <person name="Ravi A."/>
            <person name="Getino M."/>
            <person name="Pursley I."/>
            <person name="Horton D.L."/>
            <person name="Alikhan N.F."/>
            <person name="Baker D."/>
            <person name="Gharbi K."/>
            <person name="Hall N."/>
            <person name="Watson M."/>
            <person name="Adriaenssens E.M."/>
            <person name="Foster-Nyarko E."/>
            <person name="Jarju S."/>
            <person name="Secka A."/>
            <person name="Antonio M."/>
            <person name="Oren A."/>
            <person name="Chaudhuri R.R."/>
            <person name="La Ragione R."/>
            <person name="Hildebrand F."/>
            <person name="Pallen M.J."/>
        </authorList>
    </citation>
    <scope>NUCLEOTIDE SEQUENCE</scope>
    <source>
        <strain evidence="12">CHK33-5263</strain>
    </source>
</reference>
<dbReference type="InterPro" id="IPR013750">
    <property type="entry name" value="GHMP_kinase_C_dom"/>
</dbReference>